<feature type="transmembrane region" description="Helical" evidence="6">
    <location>
        <begin position="359"/>
        <end position="381"/>
    </location>
</feature>
<dbReference type="RefSeq" id="WP_068605818.1">
    <property type="nucleotide sequence ID" value="NZ_CP011388.1"/>
</dbReference>
<keyword evidence="2" id="KW-0813">Transport</keyword>
<dbReference type="SUPFAM" id="SSF103473">
    <property type="entry name" value="MFS general substrate transporter"/>
    <property type="match status" value="1"/>
</dbReference>
<evidence type="ECO:0000256" key="4">
    <source>
        <dbReference type="ARBA" id="ARBA00022989"/>
    </source>
</evidence>
<dbReference type="EMBL" id="CP011388">
    <property type="protein sequence ID" value="ANE46281.1"/>
    <property type="molecule type" value="Genomic_DNA"/>
</dbReference>
<dbReference type="AlphaFoldDB" id="A0A172TGW2"/>
<dbReference type="PANTHER" id="PTHR23526">
    <property type="entry name" value="INTEGRAL MEMBRANE TRANSPORT PROTEIN-RELATED"/>
    <property type="match status" value="1"/>
</dbReference>
<dbReference type="InterPro" id="IPR011701">
    <property type="entry name" value="MFS"/>
</dbReference>
<feature type="transmembrane region" description="Helical" evidence="6">
    <location>
        <begin position="114"/>
        <end position="141"/>
    </location>
</feature>
<keyword evidence="9" id="KW-1185">Reference proteome</keyword>
<feature type="transmembrane region" description="Helical" evidence="6">
    <location>
        <begin position="320"/>
        <end position="347"/>
    </location>
</feature>
<evidence type="ECO:0000313" key="8">
    <source>
        <dbReference type="EMBL" id="ANE46281.1"/>
    </source>
</evidence>
<evidence type="ECO:0000256" key="1">
    <source>
        <dbReference type="ARBA" id="ARBA00004651"/>
    </source>
</evidence>
<feature type="domain" description="Major facilitator superfamily (MFS) profile" evidence="7">
    <location>
        <begin position="231"/>
        <end position="433"/>
    </location>
</feature>
<gene>
    <name evidence="8" type="ORF">SY83_08335</name>
</gene>
<feature type="transmembrane region" description="Helical" evidence="6">
    <location>
        <begin position="234"/>
        <end position="257"/>
    </location>
</feature>
<keyword evidence="5 6" id="KW-0472">Membrane</keyword>
<evidence type="ECO:0000256" key="2">
    <source>
        <dbReference type="ARBA" id="ARBA00022448"/>
    </source>
</evidence>
<dbReference type="Pfam" id="PF07690">
    <property type="entry name" value="MFS_1"/>
    <property type="match status" value="1"/>
</dbReference>
<reference evidence="8 9" key="1">
    <citation type="submission" date="2015-01" db="EMBL/GenBank/DDBJ databases">
        <title>Paenibacillus swuensis/DY6/whole genome sequencing.</title>
        <authorList>
            <person name="Kim M.K."/>
            <person name="Srinivasan S."/>
            <person name="Lee J.-J."/>
        </authorList>
    </citation>
    <scope>NUCLEOTIDE SEQUENCE [LARGE SCALE GENOMIC DNA]</scope>
    <source>
        <strain evidence="8 9">DY6</strain>
    </source>
</reference>
<feature type="transmembrane region" description="Helical" evidence="6">
    <location>
        <begin position="21"/>
        <end position="39"/>
    </location>
</feature>
<evidence type="ECO:0000256" key="3">
    <source>
        <dbReference type="ARBA" id="ARBA00022692"/>
    </source>
</evidence>
<feature type="transmembrane region" description="Helical" evidence="6">
    <location>
        <begin position="297"/>
        <end position="314"/>
    </location>
</feature>
<dbReference type="InterPro" id="IPR020846">
    <property type="entry name" value="MFS_dom"/>
</dbReference>
<evidence type="ECO:0000256" key="6">
    <source>
        <dbReference type="SAM" id="Phobius"/>
    </source>
</evidence>
<dbReference type="GO" id="GO:0005886">
    <property type="term" value="C:plasma membrane"/>
    <property type="evidence" value="ECO:0007669"/>
    <property type="project" value="UniProtKB-SubCell"/>
</dbReference>
<protein>
    <submittedName>
        <fullName evidence="8">MFS transporter</fullName>
    </submittedName>
</protein>
<evidence type="ECO:0000313" key="9">
    <source>
        <dbReference type="Proteomes" id="UP000076927"/>
    </source>
</evidence>
<dbReference type="GO" id="GO:0022857">
    <property type="term" value="F:transmembrane transporter activity"/>
    <property type="evidence" value="ECO:0007669"/>
    <property type="project" value="InterPro"/>
</dbReference>
<feature type="transmembrane region" description="Helical" evidence="6">
    <location>
        <begin position="153"/>
        <end position="172"/>
    </location>
</feature>
<organism evidence="8 9">
    <name type="scientific">Paenibacillus swuensis</name>
    <dbReference type="NCBI Taxonomy" id="1178515"/>
    <lineage>
        <taxon>Bacteria</taxon>
        <taxon>Bacillati</taxon>
        <taxon>Bacillota</taxon>
        <taxon>Bacilli</taxon>
        <taxon>Bacillales</taxon>
        <taxon>Paenibacillaceae</taxon>
        <taxon>Paenibacillus</taxon>
    </lineage>
</organism>
<feature type="transmembrane region" description="Helical" evidence="6">
    <location>
        <begin position="59"/>
        <end position="79"/>
    </location>
</feature>
<evidence type="ECO:0000256" key="5">
    <source>
        <dbReference type="ARBA" id="ARBA00023136"/>
    </source>
</evidence>
<dbReference type="Gene3D" id="1.20.1250.20">
    <property type="entry name" value="MFS general substrate transporter like domains"/>
    <property type="match status" value="2"/>
</dbReference>
<dbReference type="STRING" id="1178515.SY83_08335"/>
<name>A0A172TGW2_9BACL</name>
<dbReference type="PATRIC" id="fig|1178515.4.peg.1658"/>
<evidence type="ECO:0000259" key="7">
    <source>
        <dbReference type="PROSITE" id="PS50850"/>
    </source>
</evidence>
<dbReference type="Proteomes" id="UP000076927">
    <property type="component" value="Chromosome"/>
</dbReference>
<feature type="transmembrane region" description="Helical" evidence="6">
    <location>
        <begin position="263"/>
        <end position="285"/>
    </location>
</feature>
<keyword evidence="4 6" id="KW-1133">Transmembrane helix</keyword>
<sequence>MQRIRNAAQLHKPPSVNRRSLRTLTLEGVPALMVGNLLGGPFLTGYMLYLGATSEQVGIALAIPAFANLIQLFIAFYMHRFPNRKLALVLLGGSHRILWALTGFIPFLMPKELWVGTFIGMFLLSFVMASASGVFWTSLVADIVPAKVRGRYFGIRNTIHGAVAALAVLVGGQILDRWPEETGFMILYAIALICTVVNIYYLACYPNPTMAEASESKSYKLLLKPFKDRTFFKASLFLALWILLQNAVVPLFSYMMLDVHGISIQWVSIITTMQMLVMMASYYIWGNLNARYRTRTLLFWTLPMIGLSCLLWGAGSLLPILPVLVAIHILLGFGTGGFNQLVFNLIIEDAPRADVPIYIAVYSGLTGITGFLGPLIGGMLFKGARTWPNWIEAYGIAAVVGGIMLGIVVMIGRKILLEPKIKWLKGSGNSVSM</sequence>
<feature type="transmembrane region" description="Helical" evidence="6">
    <location>
        <begin position="393"/>
        <end position="412"/>
    </location>
</feature>
<comment type="subcellular location">
    <subcellularLocation>
        <location evidence="1">Cell membrane</location>
        <topology evidence="1">Multi-pass membrane protein</topology>
    </subcellularLocation>
</comment>
<proteinExistence type="predicted"/>
<feature type="transmembrane region" description="Helical" evidence="6">
    <location>
        <begin position="86"/>
        <end position="108"/>
    </location>
</feature>
<dbReference type="KEGG" id="pswu:SY83_08335"/>
<dbReference type="InterPro" id="IPR036259">
    <property type="entry name" value="MFS_trans_sf"/>
</dbReference>
<dbReference type="PROSITE" id="PS50850">
    <property type="entry name" value="MFS"/>
    <property type="match status" value="1"/>
</dbReference>
<dbReference type="PANTHER" id="PTHR23526:SF2">
    <property type="entry name" value="MAJOR FACILITATOR SUPERFAMILY (MFS) PROFILE DOMAIN-CONTAINING PROTEIN"/>
    <property type="match status" value="1"/>
</dbReference>
<dbReference type="InterPro" id="IPR052528">
    <property type="entry name" value="Sugar_transport-like"/>
</dbReference>
<keyword evidence="3 6" id="KW-0812">Transmembrane</keyword>
<feature type="transmembrane region" description="Helical" evidence="6">
    <location>
        <begin position="184"/>
        <end position="203"/>
    </location>
</feature>
<accession>A0A172TGW2</accession>